<feature type="compositionally biased region" description="Acidic residues" evidence="1">
    <location>
        <begin position="961"/>
        <end position="978"/>
    </location>
</feature>
<name>A0A9D1F101_9BACT</name>
<dbReference type="Proteomes" id="UP000823928">
    <property type="component" value="Unassembled WGS sequence"/>
</dbReference>
<feature type="chain" id="PRO_5038788900" evidence="3">
    <location>
        <begin position="30"/>
        <end position="1013"/>
    </location>
</feature>
<keyword evidence="2" id="KW-0472">Membrane</keyword>
<keyword evidence="2" id="KW-0812">Transmembrane</keyword>
<evidence type="ECO:0000313" key="5">
    <source>
        <dbReference type="Proteomes" id="UP000823928"/>
    </source>
</evidence>
<feature type="transmembrane region" description="Helical" evidence="2">
    <location>
        <begin position="985"/>
        <end position="1007"/>
    </location>
</feature>
<reference evidence="4" key="2">
    <citation type="journal article" date="2021" name="PeerJ">
        <title>Extensive microbial diversity within the chicken gut microbiome revealed by metagenomics and culture.</title>
        <authorList>
            <person name="Gilroy R."/>
            <person name="Ravi A."/>
            <person name="Getino M."/>
            <person name="Pursley I."/>
            <person name="Horton D.L."/>
            <person name="Alikhan N.F."/>
            <person name="Baker D."/>
            <person name="Gharbi K."/>
            <person name="Hall N."/>
            <person name="Watson M."/>
            <person name="Adriaenssens E.M."/>
            <person name="Foster-Nyarko E."/>
            <person name="Jarju S."/>
            <person name="Secka A."/>
            <person name="Antonio M."/>
            <person name="Oren A."/>
            <person name="Chaudhuri R.R."/>
            <person name="La Ragione R."/>
            <person name="Hildebrand F."/>
            <person name="Pallen M.J."/>
        </authorList>
    </citation>
    <scope>NUCLEOTIDE SEQUENCE</scope>
    <source>
        <strain evidence="4">6276</strain>
    </source>
</reference>
<proteinExistence type="predicted"/>
<feature type="signal peptide" evidence="3">
    <location>
        <begin position="1"/>
        <end position="29"/>
    </location>
</feature>
<feature type="region of interest" description="Disordered" evidence="1">
    <location>
        <begin position="953"/>
        <end position="983"/>
    </location>
</feature>
<organism evidence="4 5">
    <name type="scientific">Candidatus Scatousia excrementigallinarum</name>
    <dbReference type="NCBI Taxonomy" id="2840935"/>
    <lineage>
        <taxon>Bacteria</taxon>
        <taxon>Candidatus Scatousia</taxon>
    </lineage>
</organism>
<accession>A0A9D1F101</accession>
<gene>
    <name evidence="4" type="ORF">IAC10_12375</name>
</gene>
<sequence length="1013" mass="110943">MHKKKFKGLIGLGLAFLMSVSISGVIAFADTQAVGVMDEVPAYAEAHKVHIQQEMEKASEDLGNSKGAMSVYVEDGDRVLIGQEFDSGAIFMNEMKGRALSVADENLLSVWKGDGEPNGVILTDIIESGGAKYLITDTAIFENKEDTVNNYTFTVGQLPEDYADLTVTAERLTDRFADAYKFAVNYNADEYELGLPVSAVKAKTYTIANLKTNGKYDTGTSEKTYYEQEFEGGYIIQARLDRSPHYAAAPISKEMYQKVVAVQDNSALNVTGAPVTRQFTVENTIYQNFEYGYIKVVDGGAAEFVVDKAVSPKGTEMSRIIASFEDNWETKTYNTTYLHIQDEQVRKTEERLAAVGEFIDDGGIPYNGFGGPIADQKINHPMHEFMGRGAMLKLNSSECGPKAGGYNLFVIVGNWYDDVYIINNADFTTTAGGYIGAYFKEGENKVNADDTFSGVGFPVSKTTVYKNVKYQTYSAAIIYQEDLADDYTCIKGNDYIAWMEGYNSVEEALVGHGIVKDQPVDPETPILNGEGTYKAATYSAKDGVVKVYYDDEADAFEFKDKLYEAWVGANGTFEAACKENGVPVYAEKDYLITTKYYFDASGEEVVRNNGLGSLEEGTETVFGSTAYSKTVAALITDGFADAYQMANTRNDHNLGKPTKNAAIGSFKDELGDGSDIYYVIQEFENGVIIQSSYDNPAVAIFGNVLTAIEDLGGYKKTGLPIARQYTYENKTYCNFTFGYVMIDEAGEATIEYDKAVGSKGNEIDRNIGRMESRSNVAKGGADFEHEILRIYESYLAEYERVTDTGFKLYTGAVAQGHEWNANGITQSYIAGSSTSTAWGQQKLTVMVMSNPFEKAYIVRNMILDTYATKGGNNESGNFGMPISDEFEVTVEREKNGEPVEIVVTFQNFQKGTIYSYVNTVGDAYVNGVAGGFADSDGTIVNGDESVDLDIVVGEDPKPEPNPDDNDQDKEPGDGDTEEPGGCSSFVGGTTMAFAVVAILVVVAVLCLRKKRRE</sequence>
<evidence type="ECO:0000313" key="4">
    <source>
        <dbReference type="EMBL" id="HIS37396.1"/>
    </source>
</evidence>
<reference evidence="4" key="1">
    <citation type="submission" date="2020-10" db="EMBL/GenBank/DDBJ databases">
        <authorList>
            <person name="Gilroy R."/>
        </authorList>
    </citation>
    <scope>NUCLEOTIDE SEQUENCE</scope>
    <source>
        <strain evidence="4">6276</strain>
    </source>
</reference>
<comment type="caution">
    <text evidence="4">The sequence shown here is derived from an EMBL/GenBank/DDBJ whole genome shotgun (WGS) entry which is preliminary data.</text>
</comment>
<keyword evidence="3" id="KW-0732">Signal</keyword>
<protein>
    <submittedName>
        <fullName evidence="4">Uncharacterized protein</fullName>
    </submittedName>
</protein>
<evidence type="ECO:0000256" key="3">
    <source>
        <dbReference type="SAM" id="SignalP"/>
    </source>
</evidence>
<dbReference type="AlphaFoldDB" id="A0A9D1F101"/>
<evidence type="ECO:0000256" key="1">
    <source>
        <dbReference type="SAM" id="MobiDB-lite"/>
    </source>
</evidence>
<evidence type="ECO:0000256" key="2">
    <source>
        <dbReference type="SAM" id="Phobius"/>
    </source>
</evidence>
<dbReference type="EMBL" id="DVIU01000251">
    <property type="protein sequence ID" value="HIS37396.1"/>
    <property type="molecule type" value="Genomic_DNA"/>
</dbReference>
<keyword evidence="2" id="KW-1133">Transmembrane helix</keyword>